<sequence length="171" mass="18746">SQAQRTPLTPKNGRTDNKATLGAVDFTLPSLLDPSQLIDSPPQQGSVPGTPPYKGTEKENDPAHRTDRGSPGTPGEGELLKVAVKRQTTARHEECTGKALDIKRVRSLFREAKEQGLKEVRGALDGYKERIAKIEFQKKLLCSQALHQDVGNMAHCSMMLDISFACFSCRT</sequence>
<feature type="compositionally biased region" description="Basic and acidic residues" evidence="1">
    <location>
        <begin position="55"/>
        <end position="68"/>
    </location>
</feature>
<dbReference type="AlphaFoldDB" id="A0AAE0FZW2"/>
<evidence type="ECO:0000256" key="1">
    <source>
        <dbReference type="SAM" id="MobiDB-lite"/>
    </source>
</evidence>
<evidence type="ECO:0000313" key="3">
    <source>
        <dbReference type="Proteomes" id="UP001190700"/>
    </source>
</evidence>
<accession>A0AAE0FZW2</accession>
<reference evidence="2 3" key="1">
    <citation type="journal article" date="2015" name="Genome Biol. Evol.">
        <title>Comparative Genomics of a Bacterivorous Green Alga Reveals Evolutionary Causalities and Consequences of Phago-Mixotrophic Mode of Nutrition.</title>
        <authorList>
            <person name="Burns J.A."/>
            <person name="Paasch A."/>
            <person name="Narechania A."/>
            <person name="Kim E."/>
        </authorList>
    </citation>
    <scope>NUCLEOTIDE SEQUENCE [LARGE SCALE GENOMIC DNA]</scope>
    <source>
        <strain evidence="2 3">PLY_AMNH</strain>
    </source>
</reference>
<gene>
    <name evidence="2" type="ORF">CYMTET_22609</name>
</gene>
<organism evidence="2 3">
    <name type="scientific">Cymbomonas tetramitiformis</name>
    <dbReference type="NCBI Taxonomy" id="36881"/>
    <lineage>
        <taxon>Eukaryota</taxon>
        <taxon>Viridiplantae</taxon>
        <taxon>Chlorophyta</taxon>
        <taxon>Pyramimonadophyceae</taxon>
        <taxon>Pyramimonadales</taxon>
        <taxon>Pyramimonadaceae</taxon>
        <taxon>Cymbomonas</taxon>
    </lineage>
</organism>
<dbReference type="EMBL" id="LGRX02011478">
    <property type="protein sequence ID" value="KAK3268914.1"/>
    <property type="molecule type" value="Genomic_DNA"/>
</dbReference>
<proteinExistence type="predicted"/>
<feature type="region of interest" description="Disordered" evidence="1">
    <location>
        <begin position="1"/>
        <end position="78"/>
    </location>
</feature>
<protein>
    <submittedName>
        <fullName evidence="2">Uncharacterized protein</fullName>
    </submittedName>
</protein>
<keyword evidence="3" id="KW-1185">Reference proteome</keyword>
<dbReference type="Proteomes" id="UP001190700">
    <property type="component" value="Unassembled WGS sequence"/>
</dbReference>
<feature type="compositionally biased region" description="Polar residues" evidence="1">
    <location>
        <begin position="37"/>
        <end position="47"/>
    </location>
</feature>
<comment type="caution">
    <text evidence="2">The sequence shown here is derived from an EMBL/GenBank/DDBJ whole genome shotgun (WGS) entry which is preliminary data.</text>
</comment>
<feature type="non-terminal residue" evidence="2">
    <location>
        <position position="1"/>
    </location>
</feature>
<name>A0AAE0FZW2_9CHLO</name>
<evidence type="ECO:0000313" key="2">
    <source>
        <dbReference type="EMBL" id="KAK3268914.1"/>
    </source>
</evidence>